<dbReference type="AlphaFoldDB" id="A0A383TB83"/>
<organism evidence="1 2">
    <name type="scientific">Trichococcus shcherbakoviae</name>
    <dbReference type="NCBI Taxonomy" id="2094020"/>
    <lineage>
        <taxon>Bacteria</taxon>
        <taxon>Bacillati</taxon>
        <taxon>Bacillota</taxon>
        <taxon>Bacilli</taxon>
        <taxon>Lactobacillales</taxon>
        <taxon>Carnobacteriaceae</taxon>
        <taxon>Trichococcus</taxon>
    </lineage>
</organism>
<sequence>MWAGLWQSYCPAAVSEGETYTIEEMLVHAIQDEYMAKASYLAIMDAYRTVKPFTSIAKADVSNCLRP</sequence>
<accession>A0A383TB83</accession>
<dbReference type="Proteomes" id="UP000262072">
    <property type="component" value="Unassembled WGS sequence"/>
</dbReference>
<protein>
    <submittedName>
        <fullName evidence="1">Uncharacterized protein</fullName>
    </submittedName>
</protein>
<gene>
    <name evidence="1" type="ORF">TART1_0194</name>
</gene>
<dbReference type="EMBL" id="UNRR01000007">
    <property type="protein sequence ID" value="SYZ77425.1"/>
    <property type="molecule type" value="Genomic_DNA"/>
</dbReference>
<evidence type="ECO:0000313" key="1">
    <source>
        <dbReference type="EMBL" id="SYZ77425.1"/>
    </source>
</evidence>
<reference evidence="2" key="1">
    <citation type="submission" date="2018-05" db="EMBL/GenBank/DDBJ databases">
        <authorList>
            <person name="Strepis N."/>
        </authorList>
    </citation>
    <scope>NUCLEOTIDE SEQUENCE [LARGE SCALE GENOMIC DNA]</scope>
</reference>
<proteinExistence type="predicted"/>
<dbReference type="InterPro" id="IPR012347">
    <property type="entry name" value="Ferritin-like"/>
</dbReference>
<name>A0A383TB83_9LACT</name>
<dbReference type="Gene3D" id="1.20.1260.10">
    <property type="match status" value="1"/>
</dbReference>
<evidence type="ECO:0000313" key="2">
    <source>
        <dbReference type="Proteomes" id="UP000262072"/>
    </source>
</evidence>